<evidence type="ECO:0000313" key="2">
    <source>
        <dbReference type="Proteomes" id="UP000001844"/>
    </source>
</evidence>
<keyword evidence="2" id="KW-1185">Reference proteome</keyword>
<gene>
    <name evidence="1" type="ordered locus">Nhal_3441</name>
</gene>
<dbReference type="STRING" id="472759.Nhal_3441"/>
<protein>
    <submittedName>
        <fullName evidence="1">Uncharacterized protein</fullName>
    </submittedName>
</protein>
<dbReference type="AlphaFoldDB" id="D5C1B6"/>
<sequence>MALERQSKVVQLGFLNRFLARIEELIGHMEEGQISLEAISEIGERLERNFVFWPVLQLINFTAGRAILVV</sequence>
<accession>D5C1B6</accession>
<dbReference type="KEGG" id="nhl:Nhal_3441"/>
<dbReference type="Proteomes" id="UP000001844">
    <property type="component" value="Chromosome"/>
</dbReference>
<dbReference type="HOGENOM" id="CLU_2753770_0_0_6"/>
<organism evidence="1 2">
    <name type="scientific">Nitrosococcus halophilus (strain Nc4)</name>
    <dbReference type="NCBI Taxonomy" id="472759"/>
    <lineage>
        <taxon>Bacteria</taxon>
        <taxon>Pseudomonadati</taxon>
        <taxon>Pseudomonadota</taxon>
        <taxon>Gammaproteobacteria</taxon>
        <taxon>Chromatiales</taxon>
        <taxon>Chromatiaceae</taxon>
        <taxon>Nitrosococcus</taxon>
    </lineage>
</organism>
<proteinExistence type="predicted"/>
<dbReference type="EMBL" id="CP001798">
    <property type="protein sequence ID" value="ADE16468.1"/>
    <property type="molecule type" value="Genomic_DNA"/>
</dbReference>
<evidence type="ECO:0000313" key="1">
    <source>
        <dbReference type="EMBL" id="ADE16468.1"/>
    </source>
</evidence>
<reference evidence="2" key="1">
    <citation type="submission" date="2010-04" db="EMBL/GenBank/DDBJ databases">
        <title>Complete genome sequence of Nitrosococcus halophilus Nc4, a salt-adapted, aerobic obligate ammonia-oxidizing sulfur purple bacterium.</title>
        <authorList>
            <consortium name="US DOE Joint Genome Institute"/>
            <person name="Campbell M.A."/>
            <person name="Malfatti S.A."/>
            <person name="Chain P.S.G."/>
            <person name="Heidelberg J.F."/>
            <person name="Ward B.B."/>
            <person name="Klotz M.G."/>
        </authorList>
    </citation>
    <scope>NUCLEOTIDE SEQUENCE [LARGE SCALE GENOMIC DNA]</scope>
    <source>
        <strain evidence="2">Nc4</strain>
    </source>
</reference>
<name>D5C1B6_NITHN</name>